<dbReference type="GO" id="GO:0005524">
    <property type="term" value="F:ATP binding"/>
    <property type="evidence" value="ECO:0007669"/>
    <property type="project" value="InterPro"/>
</dbReference>
<evidence type="ECO:0000256" key="2">
    <source>
        <dbReference type="SAM" id="MobiDB-lite"/>
    </source>
</evidence>
<accession>A0A423X3I4</accession>
<proteinExistence type="predicted"/>
<dbReference type="PROSITE" id="PS50011">
    <property type="entry name" value="PROTEIN_KINASE_DOM"/>
    <property type="match status" value="1"/>
</dbReference>
<evidence type="ECO:0000313" key="5">
    <source>
        <dbReference type="Proteomes" id="UP000283895"/>
    </source>
</evidence>
<comment type="caution">
    <text evidence="4">The sequence shown here is derived from an EMBL/GenBank/DDBJ whole genome shotgun (WGS) entry which is preliminary data.</text>
</comment>
<dbReference type="Proteomes" id="UP000283895">
    <property type="component" value="Unassembled WGS sequence"/>
</dbReference>
<dbReference type="SUPFAM" id="SSF56112">
    <property type="entry name" value="Protein kinase-like (PK-like)"/>
    <property type="match status" value="1"/>
</dbReference>
<dbReference type="Gene3D" id="1.10.510.10">
    <property type="entry name" value="Transferase(Phosphotransferase) domain 1"/>
    <property type="match status" value="1"/>
</dbReference>
<dbReference type="InterPro" id="IPR000719">
    <property type="entry name" value="Prot_kinase_dom"/>
</dbReference>
<feature type="region of interest" description="Disordered" evidence="2">
    <location>
        <begin position="630"/>
        <end position="666"/>
    </location>
</feature>
<dbReference type="InterPro" id="IPR013251">
    <property type="entry name" value="DASH_Spc19"/>
</dbReference>
<dbReference type="STRING" id="356882.A0A423X3I4"/>
<dbReference type="GO" id="GO:0005876">
    <property type="term" value="C:spindle microtubule"/>
    <property type="evidence" value="ECO:0007669"/>
    <property type="project" value="InterPro"/>
</dbReference>
<dbReference type="EMBL" id="LKEA01000003">
    <property type="protein sequence ID" value="ROW10358.1"/>
    <property type="molecule type" value="Genomic_DNA"/>
</dbReference>
<keyword evidence="1" id="KW-0175">Coiled coil</keyword>
<keyword evidence="5" id="KW-1185">Reference proteome</keyword>
<dbReference type="AlphaFoldDB" id="A0A423X3I4"/>
<evidence type="ECO:0000259" key="3">
    <source>
        <dbReference type="PROSITE" id="PS50011"/>
    </source>
</evidence>
<dbReference type="InterPro" id="IPR011009">
    <property type="entry name" value="Kinase-like_dom_sf"/>
</dbReference>
<feature type="compositionally biased region" description="Low complexity" evidence="2">
    <location>
        <begin position="634"/>
        <end position="648"/>
    </location>
</feature>
<name>A0A423X3I4_9PEZI</name>
<protein>
    <recommendedName>
        <fullName evidence="3">Protein kinase domain-containing protein</fullName>
    </recommendedName>
</protein>
<dbReference type="PANTHER" id="PTHR37542:SF1">
    <property type="entry name" value="PRION-INHIBITION AND PROPAGATION HELO DOMAIN-CONTAINING PROTEIN"/>
    <property type="match status" value="1"/>
</dbReference>
<dbReference type="GO" id="GO:0042729">
    <property type="term" value="C:DASH complex"/>
    <property type="evidence" value="ECO:0007669"/>
    <property type="project" value="InterPro"/>
</dbReference>
<dbReference type="OrthoDB" id="1911848at2759"/>
<feature type="domain" description="Protein kinase" evidence="3">
    <location>
        <begin position="158"/>
        <end position="489"/>
    </location>
</feature>
<dbReference type="Pfam" id="PF08287">
    <property type="entry name" value="DASH_Spc19"/>
    <property type="match status" value="1"/>
</dbReference>
<sequence>MQDASRYGEKLKHACSALKHADDEISERVLRLENGWLRFEHQLEFARRIQYLMGQEHQEVFHKTLVMFLSKLEIVTSMLMSLLNSDGTFRAKMKYVWKKDSLDEAIEGLEVWQRMSDHSWFLLMRISDPDVDTALATDDSNPSVATTSTSAIRAGLSKTSSATVGSGLCLDYGGIASMAVRDVSFSEARIATKIHHSGAVSSYILNEIVTAQPPGGSGKKMVRRQQRVKKDTRELARRLQHDDPETFGLLACKGFSMDPVGLKLTLVFRVPPSLGGPRSLRDLLLNTENPKSLTQHFDLAKDLAKSVGYVHTFGFVHKNIRPESVLIFSSPGGRSLSTFLVGLDDFRRDEGYTERIGDSFIERNLYRHPSRQGSSPTWDYIMQHDIYSLGVCLLEMGLWKSLIEYPEIDGETTPQWSSVLGMPKDLNPLQAIQYLCSDAKQKLLCLAQDELPRSMGTKYTDIVVTCLTCLDPENGDFGDEEEFQDEDGICVGVRYIEKVLLRLNALNVSDVARSMTLSGLIDLTPSNYSDCVASLRTSVSLLESSVETLGNGVTDFPRLSSVLKTVRHYELIPQPTLAAAESSLRDEIGPFVSHLLDRADRQTERQARRIETLKARSDLNAGRLGRAEGSAGGLPLLHPASASASAPALKRRRSARKTLDGGAGLRARAVRQRKEALKYGVERLEMEVAQKERELRLRLQEA</sequence>
<organism evidence="4 5">
    <name type="scientific">Cytospora schulzeri</name>
    <dbReference type="NCBI Taxonomy" id="448051"/>
    <lineage>
        <taxon>Eukaryota</taxon>
        <taxon>Fungi</taxon>
        <taxon>Dikarya</taxon>
        <taxon>Ascomycota</taxon>
        <taxon>Pezizomycotina</taxon>
        <taxon>Sordariomycetes</taxon>
        <taxon>Sordariomycetidae</taxon>
        <taxon>Diaporthales</taxon>
        <taxon>Cytosporaceae</taxon>
        <taxon>Cytospora</taxon>
    </lineage>
</organism>
<evidence type="ECO:0000313" key="4">
    <source>
        <dbReference type="EMBL" id="ROW10358.1"/>
    </source>
</evidence>
<dbReference type="GO" id="GO:0004672">
    <property type="term" value="F:protein kinase activity"/>
    <property type="evidence" value="ECO:0007669"/>
    <property type="project" value="InterPro"/>
</dbReference>
<dbReference type="GO" id="GO:0008608">
    <property type="term" value="P:attachment of spindle microtubules to kinetochore"/>
    <property type="evidence" value="ECO:0007669"/>
    <property type="project" value="InterPro"/>
</dbReference>
<feature type="coiled-coil region" evidence="1">
    <location>
        <begin position="674"/>
        <end position="701"/>
    </location>
</feature>
<evidence type="ECO:0000256" key="1">
    <source>
        <dbReference type="SAM" id="Coils"/>
    </source>
</evidence>
<dbReference type="PANTHER" id="PTHR37542">
    <property type="entry name" value="HELO DOMAIN-CONTAINING PROTEIN-RELATED"/>
    <property type="match status" value="1"/>
</dbReference>
<gene>
    <name evidence="4" type="ORF">VMCG_02007</name>
</gene>
<reference evidence="4 5" key="1">
    <citation type="submission" date="2015-09" db="EMBL/GenBank/DDBJ databases">
        <title>Host preference determinants of Valsa canker pathogens revealed by comparative genomics.</title>
        <authorList>
            <person name="Yin Z."/>
            <person name="Huang L."/>
        </authorList>
    </citation>
    <scope>NUCLEOTIDE SEQUENCE [LARGE SCALE GENOMIC DNA]</scope>
    <source>
        <strain evidence="4 5">03-1</strain>
    </source>
</reference>